<keyword evidence="4" id="KW-0276">Fatty acid metabolism</keyword>
<evidence type="ECO:0000256" key="2">
    <source>
        <dbReference type="ARBA" id="ARBA00022450"/>
    </source>
</evidence>
<dbReference type="GO" id="GO:0000036">
    <property type="term" value="F:acyl carrier activity"/>
    <property type="evidence" value="ECO:0007669"/>
    <property type="project" value="TreeGrafter"/>
</dbReference>
<dbReference type="NCBIfam" id="TIGR00517">
    <property type="entry name" value="acyl_carrier"/>
    <property type="match status" value="1"/>
</dbReference>
<evidence type="ECO:0000256" key="3">
    <source>
        <dbReference type="ARBA" id="ARBA00022553"/>
    </source>
</evidence>
<dbReference type="InterPro" id="IPR003231">
    <property type="entry name" value="ACP"/>
</dbReference>
<dbReference type="PANTHER" id="PTHR20863:SF76">
    <property type="entry name" value="CARRIER DOMAIN-CONTAINING PROTEIN"/>
    <property type="match status" value="1"/>
</dbReference>
<keyword evidence="4" id="KW-0443">Lipid metabolism</keyword>
<reference evidence="7" key="1">
    <citation type="submission" date="2020-06" db="EMBL/GenBank/DDBJ databases">
        <authorList>
            <consortium name="Plant Systems Biology data submission"/>
        </authorList>
    </citation>
    <scope>NUCLEOTIDE SEQUENCE</scope>
    <source>
        <strain evidence="7">D6</strain>
    </source>
</reference>
<dbReference type="NCBIfam" id="NF002148">
    <property type="entry name" value="PRK00982.1-2"/>
    <property type="match status" value="1"/>
</dbReference>
<evidence type="ECO:0000313" key="8">
    <source>
        <dbReference type="Proteomes" id="UP001153069"/>
    </source>
</evidence>
<evidence type="ECO:0000256" key="5">
    <source>
        <dbReference type="SAM" id="SignalP"/>
    </source>
</evidence>
<keyword evidence="4" id="KW-0275">Fatty acid biosynthesis</keyword>
<sequence length="103" mass="11146">MFQKTVIALLLAGATAFAPNTGFSRQSTALNNDKVKELIAEQLGVDADKVVPDAKFIDDLEADSLDTVELIMAIEEEFDCEIPEEDAAKITTVGEVIAFVDKL</sequence>
<dbReference type="GO" id="GO:0016020">
    <property type="term" value="C:membrane"/>
    <property type="evidence" value="ECO:0007669"/>
    <property type="project" value="GOC"/>
</dbReference>
<dbReference type="OrthoDB" id="448946at2759"/>
<evidence type="ECO:0000259" key="6">
    <source>
        <dbReference type="PROSITE" id="PS50075"/>
    </source>
</evidence>
<dbReference type="PROSITE" id="PS50075">
    <property type="entry name" value="CARRIER"/>
    <property type="match status" value="1"/>
</dbReference>
<dbReference type="Proteomes" id="UP001153069">
    <property type="component" value="Unassembled WGS sequence"/>
</dbReference>
<evidence type="ECO:0000313" key="7">
    <source>
        <dbReference type="EMBL" id="CAB9512283.1"/>
    </source>
</evidence>
<comment type="caution">
    <text evidence="7">The sequence shown here is derived from an EMBL/GenBank/DDBJ whole genome shotgun (WGS) entry which is preliminary data.</text>
</comment>
<evidence type="ECO:0000256" key="4">
    <source>
        <dbReference type="RuleBase" id="RU000722"/>
    </source>
</evidence>
<comment type="similarity">
    <text evidence="1">Belongs to the acyl carrier protein (ACP) family.</text>
</comment>
<keyword evidence="5" id="KW-0732">Signal</keyword>
<protein>
    <recommendedName>
        <fullName evidence="4">Acyl carrier protein</fullName>
    </recommendedName>
</protein>
<name>A0A9N8E0I7_9STRA</name>
<feature type="domain" description="Carrier" evidence="6">
    <location>
        <begin position="29"/>
        <end position="103"/>
    </location>
</feature>
<keyword evidence="4" id="KW-0444">Lipid biosynthesis</keyword>
<feature type="signal peptide" evidence="5">
    <location>
        <begin position="1"/>
        <end position="16"/>
    </location>
</feature>
<evidence type="ECO:0000256" key="1">
    <source>
        <dbReference type="ARBA" id="ARBA00010930"/>
    </source>
</evidence>
<dbReference type="AlphaFoldDB" id="A0A9N8E0I7"/>
<feature type="chain" id="PRO_5040133738" description="Acyl carrier protein" evidence="5">
    <location>
        <begin position="17"/>
        <end position="103"/>
    </location>
</feature>
<gene>
    <name evidence="7" type="ORF">SEMRO_527_G160680.1</name>
</gene>
<dbReference type="HAMAP" id="MF_01217">
    <property type="entry name" value="Acyl_carrier"/>
    <property type="match status" value="1"/>
</dbReference>
<keyword evidence="8" id="KW-1185">Reference proteome</keyword>
<dbReference type="Pfam" id="PF00550">
    <property type="entry name" value="PP-binding"/>
    <property type="match status" value="1"/>
</dbReference>
<dbReference type="GO" id="GO:0000035">
    <property type="term" value="F:acyl binding"/>
    <property type="evidence" value="ECO:0007669"/>
    <property type="project" value="TreeGrafter"/>
</dbReference>
<dbReference type="InterPro" id="IPR036736">
    <property type="entry name" value="ACP-like_sf"/>
</dbReference>
<keyword evidence="2 4" id="KW-0596">Phosphopantetheine</keyword>
<dbReference type="NCBIfam" id="NF002150">
    <property type="entry name" value="PRK00982.1-4"/>
    <property type="match status" value="1"/>
</dbReference>
<organism evidence="7 8">
    <name type="scientific">Seminavis robusta</name>
    <dbReference type="NCBI Taxonomy" id="568900"/>
    <lineage>
        <taxon>Eukaryota</taxon>
        <taxon>Sar</taxon>
        <taxon>Stramenopiles</taxon>
        <taxon>Ochrophyta</taxon>
        <taxon>Bacillariophyta</taxon>
        <taxon>Bacillariophyceae</taxon>
        <taxon>Bacillariophycidae</taxon>
        <taxon>Naviculales</taxon>
        <taxon>Naviculaceae</taxon>
        <taxon>Seminavis</taxon>
    </lineage>
</organism>
<dbReference type="GO" id="GO:0005829">
    <property type="term" value="C:cytosol"/>
    <property type="evidence" value="ECO:0007669"/>
    <property type="project" value="TreeGrafter"/>
</dbReference>
<dbReference type="NCBIfam" id="NF002151">
    <property type="entry name" value="PRK00982.1-5"/>
    <property type="match status" value="1"/>
</dbReference>
<dbReference type="SUPFAM" id="SSF47336">
    <property type="entry name" value="ACP-like"/>
    <property type="match status" value="1"/>
</dbReference>
<proteinExistence type="inferred from homology"/>
<dbReference type="Gene3D" id="1.10.1200.10">
    <property type="entry name" value="ACP-like"/>
    <property type="match status" value="1"/>
</dbReference>
<accession>A0A9N8E0I7</accession>
<dbReference type="PANTHER" id="PTHR20863">
    <property type="entry name" value="ACYL CARRIER PROTEIN"/>
    <property type="match status" value="1"/>
</dbReference>
<dbReference type="InterPro" id="IPR009081">
    <property type="entry name" value="PP-bd_ACP"/>
</dbReference>
<keyword evidence="3" id="KW-0597">Phosphoprotein</keyword>
<dbReference type="EMBL" id="CAICTM010000526">
    <property type="protein sequence ID" value="CAB9512283.1"/>
    <property type="molecule type" value="Genomic_DNA"/>
</dbReference>
<comment type="function">
    <text evidence="4">Carrier of the growing fatty acid chain in fatty acid biosynthesis.</text>
</comment>
<dbReference type="GO" id="GO:0009245">
    <property type="term" value="P:lipid A biosynthetic process"/>
    <property type="evidence" value="ECO:0007669"/>
    <property type="project" value="TreeGrafter"/>
</dbReference>